<proteinExistence type="predicted"/>
<evidence type="ECO:0000313" key="2">
    <source>
        <dbReference type="EMBL" id="VDL68183.1"/>
    </source>
</evidence>
<evidence type="ECO:0000313" key="4">
    <source>
        <dbReference type="WBParaSite" id="NBR_0000459301-mRNA-1"/>
    </source>
</evidence>
<protein>
    <submittedName>
        <fullName evidence="2 4">Uncharacterized protein</fullName>
    </submittedName>
</protein>
<evidence type="ECO:0000313" key="3">
    <source>
        <dbReference type="Proteomes" id="UP000271162"/>
    </source>
</evidence>
<dbReference type="EMBL" id="UYSL01008967">
    <property type="protein sequence ID" value="VDL68183.1"/>
    <property type="molecule type" value="Genomic_DNA"/>
</dbReference>
<reference evidence="2 3" key="2">
    <citation type="submission" date="2018-11" db="EMBL/GenBank/DDBJ databases">
        <authorList>
            <consortium name="Pathogen Informatics"/>
        </authorList>
    </citation>
    <scope>NUCLEOTIDE SEQUENCE [LARGE SCALE GENOMIC DNA]</scope>
</reference>
<dbReference type="Proteomes" id="UP000271162">
    <property type="component" value="Unassembled WGS sequence"/>
</dbReference>
<dbReference type="AlphaFoldDB" id="A0A0N4XPZ1"/>
<dbReference type="WBParaSite" id="NBR_0000459301-mRNA-1">
    <property type="protein sequence ID" value="NBR_0000459301-mRNA-1"/>
    <property type="gene ID" value="NBR_0000459301"/>
</dbReference>
<feature type="region of interest" description="Disordered" evidence="1">
    <location>
        <begin position="1"/>
        <end position="40"/>
    </location>
</feature>
<name>A0A0N4XPZ1_NIPBR</name>
<feature type="compositionally biased region" description="Polar residues" evidence="1">
    <location>
        <begin position="12"/>
        <end position="21"/>
    </location>
</feature>
<gene>
    <name evidence="2" type="ORF">NBR_LOCUS4594</name>
</gene>
<reference evidence="4" key="1">
    <citation type="submission" date="2017-02" db="UniProtKB">
        <authorList>
            <consortium name="WormBaseParasite"/>
        </authorList>
    </citation>
    <scope>IDENTIFICATION</scope>
</reference>
<evidence type="ECO:0000256" key="1">
    <source>
        <dbReference type="SAM" id="MobiDB-lite"/>
    </source>
</evidence>
<accession>A0A0N4XPZ1</accession>
<keyword evidence="3" id="KW-1185">Reference proteome</keyword>
<organism evidence="4">
    <name type="scientific">Nippostrongylus brasiliensis</name>
    <name type="common">Rat hookworm</name>
    <dbReference type="NCBI Taxonomy" id="27835"/>
    <lineage>
        <taxon>Eukaryota</taxon>
        <taxon>Metazoa</taxon>
        <taxon>Ecdysozoa</taxon>
        <taxon>Nematoda</taxon>
        <taxon>Chromadorea</taxon>
        <taxon>Rhabditida</taxon>
        <taxon>Rhabditina</taxon>
        <taxon>Rhabditomorpha</taxon>
        <taxon>Strongyloidea</taxon>
        <taxon>Heligmosomidae</taxon>
        <taxon>Nippostrongylus</taxon>
    </lineage>
</organism>
<sequence>MEKETTAVVGDQHTTTLASFTRSDRNGTLPGPATISPTSSQSSLLVVRAVELKDAHKELRITVTQGIASQRD</sequence>